<accession>A0A1H9NAV7</accession>
<proteinExistence type="predicted"/>
<dbReference type="RefSeq" id="WP_091186682.1">
    <property type="nucleotide sequence ID" value="NZ_FOFA01000013.1"/>
</dbReference>
<dbReference type="EMBL" id="FOFA01000013">
    <property type="protein sequence ID" value="SER33180.1"/>
    <property type="molecule type" value="Genomic_DNA"/>
</dbReference>
<sequence>MRETFAQILVDISIFLEFTDEELLDPDLAVAMAELVGARLKDLDRAESAALSSAIRDVVEPNHQGFVSDLPEAYGLITPSSDQP</sequence>
<keyword evidence="2" id="KW-1185">Reference proteome</keyword>
<name>A0A1H9NAV7_9ACTN</name>
<evidence type="ECO:0000313" key="2">
    <source>
        <dbReference type="Proteomes" id="UP000198504"/>
    </source>
</evidence>
<reference evidence="2" key="1">
    <citation type="submission" date="2016-10" db="EMBL/GenBank/DDBJ databases">
        <authorList>
            <person name="Varghese N."/>
            <person name="Submissions S."/>
        </authorList>
    </citation>
    <scope>NUCLEOTIDE SEQUENCE [LARGE SCALE GENOMIC DNA]</scope>
    <source>
        <strain evidence="2">CGMCC 4.6856</strain>
    </source>
</reference>
<protein>
    <submittedName>
        <fullName evidence="1">Uncharacterized protein</fullName>
    </submittedName>
</protein>
<dbReference type="Proteomes" id="UP000198504">
    <property type="component" value="Unassembled WGS sequence"/>
</dbReference>
<evidence type="ECO:0000313" key="1">
    <source>
        <dbReference type="EMBL" id="SER33180.1"/>
    </source>
</evidence>
<organism evidence="1 2">
    <name type="scientific">Microlunatus flavus</name>
    <dbReference type="NCBI Taxonomy" id="1036181"/>
    <lineage>
        <taxon>Bacteria</taxon>
        <taxon>Bacillati</taxon>
        <taxon>Actinomycetota</taxon>
        <taxon>Actinomycetes</taxon>
        <taxon>Propionibacteriales</taxon>
        <taxon>Propionibacteriaceae</taxon>
        <taxon>Microlunatus</taxon>
    </lineage>
</organism>
<gene>
    <name evidence="1" type="ORF">SAMN05421756_11362</name>
</gene>
<dbReference type="OrthoDB" id="8780523at2"/>
<dbReference type="AlphaFoldDB" id="A0A1H9NAV7"/>